<proteinExistence type="inferred from homology"/>
<dbReference type="InterPro" id="IPR028939">
    <property type="entry name" value="P5C_Rdtase_cat_N"/>
</dbReference>
<reference evidence="3" key="1">
    <citation type="submission" date="2020-08" db="EMBL/GenBank/DDBJ databases">
        <title>Sulfitobacter aestuariivivens sp. nov., isolated from a tidal flat.</title>
        <authorList>
            <person name="Park S."/>
            <person name="Yoon J.-H."/>
        </authorList>
    </citation>
    <scope>NUCLEOTIDE SEQUENCE</scope>
    <source>
        <strain evidence="3">TSTF-M16</strain>
    </source>
</reference>
<name>A0A927CZP7_9RHOB</name>
<sequence length="251" mass="25738">MRIGFIGTGEIAGYMVRGLAGRGHQIRVSARNAQKAAALAKEVAGVEVAENAEIVARSDVVFLCLMAGVARDVLPTLPFRADQAVVSVMTDMPLAALHELCAPAVDIACTIPLSAIATGGGSMLPVYPQSAALEALFGQTDTLVPVASEAALNAHFGGSALSAPLIALMQTGAAWLARQTGDKQAAESYVAGVFAGFLRQMQETGADFETLLQGLATEGGLNASLKAHMAQAGAHDALTDGLDALKLRLGL</sequence>
<organism evidence="3 4">
    <name type="scientific">Sulfitobacter aestuariivivens</name>
    <dbReference type="NCBI Taxonomy" id="2766981"/>
    <lineage>
        <taxon>Bacteria</taxon>
        <taxon>Pseudomonadati</taxon>
        <taxon>Pseudomonadota</taxon>
        <taxon>Alphaproteobacteria</taxon>
        <taxon>Rhodobacterales</taxon>
        <taxon>Roseobacteraceae</taxon>
        <taxon>Sulfitobacter</taxon>
    </lineage>
</organism>
<dbReference type="PANTHER" id="PTHR11645:SF13">
    <property type="entry name" value="PYRROLINE-5-CARBOXYLATE REDUCTASE CATALYTIC N-TERMINAL DOMAIN-CONTAINING PROTEIN"/>
    <property type="match status" value="1"/>
</dbReference>
<dbReference type="RefSeq" id="WP_191073431.1">
    <property type="nucleotide sequence ID" value="NZ_JACTAG010000001.1"/>
</dbReference>
<dbReference type="EMBL" id="JACTAG010000001">
    <property type="protein sequence ID" value="MBD3662388.1"/>
    <property type="molecule type" value="Genomic_DNA"/>
</dbReference>
<dbReference type="AlphaFoldDB" id="A0A927CZP7"/>
<dbReference type="GO" id="GO:0055129">
    <property type="term" value="P:L-proline biosynthetic process"/>
    <property type="evidence" value="ECO:0007669"/>
    <property type="project" value="TreeGrafter"/>
</dbReference>
<dbReference type="InterPro" id="IPR036291">
    <property type="entry name" value="NAD(P)-bd_dom_sf"/>
</dbReference>
<evidence type="ECO:0000313" key="3">
    <source>
        <dbReference type="EMBL" id="MBD3662388.1"/>
    </source>
</evidence>
<comment type="similarity">
    <text evidence="1">Belongs to the pyrroline-5-carboxylate reductase family.</text>
</comment>
<dbReference type="SUPFAM" id="SSF51735">
    <property type="entry name" value="NAD(P)-binding Rossmann-fold domains"/>
    <property type="match status" value="1"/>
</dbReference>
<dbReference type="Proteomes" id="UP000635142">
    <property type="component" value="Unassembled WGS sequence"/>
</dbReference>
<evidence type="ECO:0000313" key="4">
    <source>
        <dbReference type="Proteomes" id="UP000635142"/>
    </source>
</evidence>
<gene>
    <name evidence="3" type="ORF">H9Q16_00480</name>
</gene>
<keyword evidence="4" id="KW-1185">Reference proteome</keyword>
<dbReference type="GO" id="GO:0004735">
    <property type="term" value="F:pyrroline-5-carboxylate reductase activity"/>
    <property type="evidence" value="ECO:0007669"/>
    <property type="project" value="TreeGrafter"/>
</dbReference>
<evidence type="ECO:0000259" key="2">
    <source>
        <dbReference type="Pfam" id="PF03807"/>
    </source>
</evidence>
<evidence type="ECO:0000256" key="1">
    <source>
        <dbReference type="ARBA" id="ARBA00005525"/>
    </source>
</evidence>
<dbReference type="Pfam" id="PF03807">
    <property type="entry name" value="F420_oxidored"/>
    <property type="match status" value="1"/>
</dbReference>
<dbReference type="Gene3D" id="3.40.50.720">
    <property type="entry name" value="NAD(P)-binding Rossmann-like Domain"/>
    <property type="match status" value="1"/>
</dbReference>
<comment type="caution">
    <text evidence="3">The sequence shown here is derived from an EMBL/GenBank/DDBJ whole genome shotgun (WGS) entry which is preliminary data.</text>
</comment>
<feature type="domain" description="Pyrroline-5-carboxylate reductase catalytic N-terminal" evidence="2">
    <location>
        <begin position="2"/>
        <end position="89"/>
    </location>
</feature>
<dbReference type="PANTHER" id="PTHR11645">
    <property type="entry name" value="PYRROLINE-5-CARBOXYLATE REDUCTASE"/>
    <property type="match status" value="1"/>
</dbReference>
<protein>
    <submittedName>
        <fullName evidence="3">NAD(P)-binding domain-containing protein</fullName>
    </submittedName>
</protein>
<accession>A0A927CZP7</accession>